<comment type="caution">
    <text evidence="1">The sequence shown here is derived from an EMBL/GenBank/DDBJ whole genome shotgun (WGS) entry which is preliminary data.</text>
</comment>
<name>A0A8J2BQC5_9BACT</name>
<keyword evidence="2" id="KW-1185">Reference proteome</keyword>
<dbReference type="Proteomes" id="UP000663859">
    <property type="component" value="Unassembled WGS sequence"/>
</dbReference>
<proteinExistence type="predicted"/>
<dbReference type="AlphaFoldDB" id="A0A8J2BQC5"/>
<dbReference type="EMBL" id="CAJNOB010000023">
    <property type="protein sequence ID" value="CAF0698743.1"/>
    <property type="molecule type" value="Genomic_DNA"/>
</dbReference>
<accession>A0A8J2BQC5</accession>
<evidence type="ECO:0000313" key="1">
    <source>
        <dbReference type="EMBL" id="CAF0698743.1"/>
    </source>
</evidence>
<gene>
    <name evidence="1" type="ORF">MPNT_30004</name>
</gene>
<evidence type="ECO:0000313" key="2">
    <source>
        <dbReference type="Proteomes" id="UP000663859"/>
    </source>
</evidence>
<reference evidence="1" key="1">
    <citation type="submission" date="2021-02" db="EMBL/GenBank/DDBJ databases">
        <authorList>
            <person name="Cremers G."/>
            <person name="Picone N."/>
        </authorList>
    </citation>
    <scope>NUCLEOTIDE SEQUENCE</scope>
    <source>
        <strain evidence="1">PQ17</strain>
    </source>
</reference>
<protein>
    <submittedName>
        <fullName evidence="1">Uncharacterized protein</fullName>
    </submittedName>
</protein>
<organism evidence="1 2">
    <name type="scientific">Candidatus Methylacidithermus pantelleriae</name>
    <dbReference type="NCBI Taxonomy" id="2744239"/>
    <lineage>
        <taxon>Bacteria</taxon>
        <taxon>Pseudomonadati</taxon>
        <taxon>Verrucomicrobiota</taxon>
        <taxon>Methylacidiphilae</taxon>
        <taxon>Methylacidiphilales</taxon>
        <taxon>Methylacidiphilaceae</taxon>
        <taxon>Candidatus Methylacidithermus</taxon>
    </lineage>
</organism>
<sequence>MKLDRFSLRILFFLPILWNVSFAVAGGFEFSKDRFGFANETVWDYEAGRPTHKSHTKHRHKRYSRRCFVLCRAAIQFWKFARFDPKGQPLSDSELARRIRQVTEREAWQDPLPPHQRVLFPGARSLWELSSQRPEVFRRNLGLGWPIYFRPGNAVLLIPPSPREEHRVYQKLWSFSRKGIPSVAWLANFPSLNINHAVVVFASRKTSHPNQTEFLVYDPNYTDHPKRLIYDAHTRSFSYQPTFYFPGGKVGVRLLYQRPWQ</sequence>
<dbReference type="RefSeq" id="WP_174582022.1">
    <property type="nucleotide sequence ID" value="NZ_CAJNOB010000023.1"/>
</dbReference>